<evidence type="ECO:0000256" key="2">
    <source>
        <dbReference type="ARBA" id="ARBA00006555"/>
    </source>
</evidence>
<keyword evidence="7" id="KW-0653">Protein transport</keyword>
<keyword evidence="13" id="KW-1185">Reference proteome</keyword>
<dbReference type="EMBL" id="FCNW02000002">
    <property type="protein sequence ID" value="SAL15586.1"/>
    <property type="molecule type" value="Genomic_DNA"/>
</dbReference>
<evidence type="ECO:0000256" key="10">
    <source>
        <dbReference type="SAM" id="MobiDB-lite"/>
    </source>
</evidence>
<dbReference type="PANTHER" id="PTHR33446:SF2">
    <property type="entry name" value="PROTEIN TONB"/>
    <property type="match status" value="1"/>
</dbReference>
<dbReference type="InterPro" id="IPR006260">
    <property type="entry name" value="TonB/TolA_C"/>
</dbReference>
<evidence type="ECO:0000256" key="1">
    <source>
        <dbReference type="ARBA" id="ARBA00004383"/>
    </source>
</evidence>
<feature type="domain" description="TonB C-terminal" evidence="11">
    <location>
        <begin position="1"/>
        <end position="83"/>
    </location>
</feature>
<keyword evidence="4" id="KW-1003">Cell membrane</keyword>
<dbReference type="GO" id="GO:0031992">
    <property type="term" value="F:energy transducer activity"/>
    <property type="evidence" value="ECO:0007669"/>
    <property type="project" value="TreeGrafter"/>
</dbReference>
<dbReference type="Pfam" id="PF03544">
    <property type="entry name" value="TonB_C"/>
    <property type="match status" value="1"/>
</dbReference>
<gene>
    <name evidence="12" type="ORF">AWB65_00586</name>
</gene>
<keyword evidence="3" id="KW-0813">Transport</keyword>
<dbReference type="NCBIfam" id="TIGR01352">
    <property type="entry name" value="tonB_Cterm"/>
    <property type="match status" value="2"/>
</dbReference>
<evidence type="ECO:0000313" key="13">
    <source>
        <dbReference type="Proteomes" id="UP000054977"/>
    </source>
</evidence>
<dbReference type="STRING" id="326474.AWB65_00586"/>
<dbReference type="GO" id="GO:0055085">
    <property type="term" value="P:transmembrane transport"/>
    <property type="evidence" value="ECO:0007669"/>
    <property type="project" value="InterPro"/>
</dbReference>
<keyword evidence="8" id="KW-1133">Transmembrane helix</keyword>
<dbReference type="Proteomes" id="UP000054977">
    <property type="component" value="Unassembled WGS sequence"/>
</dbReference>
<evidence type="ECO:0000256" key="6">
    <source>
        <dbReference type="ARBA" id="ARBA00022692"/>
    </source>
</evidence>
<dbReference type="InterPro" id="IPR037682">
    <property type="entry name" value="TonB_C"/>
</dbReference>
<comment type="caution">
    <text evidence="12">The sequence shown here is derived from an EMBL/GenBank/DDBJ whole genome shotgun (WGS) entry which is preliminary data.</text>
</comment>
<evidence type="ECO:0000259" key="11">
    <source>
        <dbReference type="PROSITE" id="PS52015"/>
    </source>
</evidence>
<dbReference type="Gene3D" id="3.30.1150.10">
    <property type="match status" value="2"/>
</dbReference>
<dbReference type="GO" id="GO:0098797">
    <property type="term" value="C:plasma membrane protein complex"/>
    <property type="evidence" value="ECO:0007669"/>
    <property type="project" value="TreeGrafter"/>
</dbReference>
<dbReference type="Pfam" id="PF13103">
    <property type="entry name" value="TonB_2"/>
    <property type="match status" value="1"/>
</dbReference>
<evidence type="ECO:0000256" key="5">
    <source>
        <dbReference type="ARBA" id="ARBA00022519"/>
    </source>
</evidence>
<sequence>MYPVTERKRGIGGTVVVKFVIDTSGRPDSITIAKSSDSFALDEAARDAVAKSECRPYIEDGVVKRITTQVPFVFQPNDSGPPLSPALSASSMKNKIDAAAMQNAGIEPGSAKAATFARWTQRADTDPDIGTLLGDGPDRAGAIMLDASQRATFFAGGVLSISPEGRSMLLALTLRMRDTTPPDCGRTKTAPLVMAGNLPLAKMSDADFASYLDITFDILKQAALRTGPATVTVEQRARADEAVAQTLRARTKKESISASWADAVKGSAEAQCKNVGVHARALLETPQPFRDWSLVAETRKAQGLPPSAMTTAAWEGYATKVQRRVRPNIVWSGPSAGRETSIAVSCAPNGTVLSTSIVRSSGNADWDAAALRAVQRSSPMPLDIDGKAPPKFTISMRPSP</sequence>
<evidence type="ECO:0000256" key="7">
    <source>
        <dbReference type="ARBA" id="ARBA00022927"/>
    </source>
</evidence>
<keyword evidence="9" id="KW-0472">Membrane</keyword>
<evidence type="ECO:0000256" key="4">
    <source>
        <dbReference type="ARBA" id="ARBA00022475"/>
    </source>
</evidence>
<dbReference type="InterPro" id="IPR051045">
    <property type="entry name" value="TonB-dependent_transducer"/>
</dbReference>
<protein>
    <submittedName>
        <fullName evidence="12">TolA-related transport transmembrane protein</fullName>
    </submittedName>
</protein>
<accession>A0A158F6T1</accession>
<evidence type="ECO:0000256" key="9">
    <source>
        <dbReference type="ARBA" id="ARBA00023136"/>
    </source>
</evidence>
<feature type="region of interest" description="Disordered" evidence="10">
    <location>
        <begin position="380"/>
        <end position="400"/>
    </location>
</feature>
<keyword evidence="5" id="KW-0997">Cell inner membrane</keyword>
<evidence type="ECO:0000256" key="3">
    <source>
        <dbReference type="ARBA" id="ARBA00022448"/>
    </source>
</evidence>
<comment type="subcellular location">
    <subcellularLocation>
        <location evidence="1">Cell inner membrane</location>
        <topology evidence="1">Single-pass membrane protein</topology>
        <orientation evidence="1">Periplasmic side</orientation>
    </subcellularLocation>
</comment>
<dbReference type="RefSeq" id="WP_159907511.1">
    <property type="nucleotide sequence ID" value="NZ_FCNW02000002.1"/>
</dbReference>
<dbReference type="PROSITE" id="PS52015">
    <property type="entry name" value="TONB_CTD"/>
    <property type="match status" value="1"/>
</dbReference>
<dbReference type="AlphaFoldDB" id="A0A158F6T1"/>
<reference evidence="12" key="1">
    <citation type="submission" date="2016-01" db="EMBL/GenBank/DDBJ databases">
        <authorList>
            <person name="Peeters C."/>
        </authorList>
    </citation>
    <scope>NUCLEOTIDE SEQUENCE [LARGE SCALE GENOMIC DNA]</scope>
    <source>
        <strain evidence="12">LMG 22934</strain>
    </source>
</reference>
<dbReference type="GO" id="GO:0015031">
    <property type="term" value="P:protein transport"/>
    <property type="evidence" value="ECO:0007669"/>
    <property type="project" value="UniProtKB-KW"/>
</dbReference>
<evidence type="ECO:0000256" key="8">
    <source>
        <dbReference type="ARBA" id="ARBA00022989"/>
    </source>
</evidence>
<dbReference type="OrthoDB" id="8999073at2"/>
<evidence type="ECO:0000313" key="12">
    <source>
        <dbReference type="EMBL" id="SAL15586.1"/>
    </source>
</evidence>
<name>A0A158F6T1_9BURK</name>
<keyword evidence="6 12" id="KW-0812">Transmembrane</keyword>
<organism evidence="12 13">
    <name type="scientific">Caballeronia humi</name>
    <dbReference type="NCBI Taxonomy" id="326474"/>
    <lineage>
        <taxon>Bacteria</taxon>
        <taxon>Pseudomonadati</taxon>
        <taxon>Pseudomonadota</taxon>
        <taxon>Betaproteobacteria</taxon>
        <taxon>Burkholderiales</taxon>
        <taxon>Burkholderiaceae</taxon>
        <taxon>Caballeronia</taxon>
    </lineage>
</organism>
<dbReference type="SUPFAM" id="SSF74653">
    <property type="entry name" value="TolA/TonB C-terminal domain"/>
    <property type="match status" value="2"/>
</dbReference>
<comment type="similarity">
    <text evidence="2">Belongs to the TonB family.</text>
</comment>
<proteinExistence type="inferred from homology"/>
<dbReference type="PANTHER" id="PTHR33446">
    <property type="entry name" value="PROTEIN TONB-RELATED"/>
    <property type="match status" value="1"/>
</dbReference>